<proteinExistence type="predicted"/>
<dbReference type="EMBL" id="VSIV01000099">
    <property type="protein sequence ID" value="TYB33825.1"/>
    <property type="molecule type" value="Genomic_DNA"/>
</dbReference>
<dbReference type="InterPro" id="IPR051611">
    <property type="entry name" value="ECF_transporter_component"/>
</dbReference>
<feature type="transmembrane region" description="Helical" evidence="6">
    <location>
        <begin position="52"/>
        <end position="72"/>
    </location>
</feature>
<dbReference type="PANTHER" id="PTHR34857:SF2">
    <property type="entry name" value="SLL0384 PROTEIN"/>
    <property type="match status" value="1"/>
</dbReference>
<comment type="caution">
    <text evidence="7">The sequence shown here is derived from an EMBL/GenBank/DDBJ whole genome shotgun (WGS) entry which is preliminary data.</text>
</comment>
<gene>
    <name evidence="7" type="ORF">FXF49_04355</name>
</gene>
<feature type="transmembrane region" description="Helical" evidence="6">
    <location>
        <begin position="153"/>
        <end position="170"/>
    </location>
</feature>
<feature type="transmembrane region" description="Helical" evidence="6">
    <location>
        <begin position="108"/>
        <end position="133"/>
    </location>
</feature>
<reference evidence="7 8" key="1">
    <citation type="submission" date="2019-08" db="EMBL/GenBank/DDBJ databases">
        <title>Genomic characterization of a novel candidate phylum (ARYD3) from a high temperature, high salinity tertiary oil reservoir in north central Oklahoma, USA.</title>
        <authorList>
            <person name="Youssef N.H."/>
            <person name="Yadav A."/>
            <person name="Elshahed M.S."/>
        </authorList>
    </citation>
    <scope>NUCLEOTIDE SEQUENCE [LARGE SCALE GENOMIC DNA]</scope>
    <source>
        <strain evidence="7">ARYD1</strain>
    </source>
</reference>
<evidence type="ECO:0000313" key="8">
    <source>
        <dbReference type="Proteomes" id="UP000323337"/>
    </source>
</evidence>
<evidence type="ECO:0000256" key="6">
    <source>
        <dbReference type="SAM" id="Phobius"/>
    </source>
</evidence>
<evidence type="ECO:0000256" key="3">
    <source>
        <dbReference type="ARBA" id="ARBA00022692"/>
    </source>
</evidence>
<dbReference type="Pfam" id="PF02361">
    <property type="entry name" value="CbiQ"/>
    <property type="match status" value="1"/>
</dbReference>
<evidence type="ECO:0000313" key="7">
    <source>
        <dbReference type="EMBL" id="TYB33825.1"/>
    </source>
</evidence>
<evidence type="ECO:0008006" key="9">
    <source>
        <dbReference type="Google" id="ProtNLM"/>
    </source>
</evidence>
<protein>
    <recommendedName>
        <fullName evidence="9">Cobalt ECF transporter T component CbiQ</fullName>
    </recommendedName>
</protein>
<dbReference type="AlphaFoldDB" id="A0A5D0MP89"/>
<dbReference type="GO" id="GO:0005886">
    <property type="term" value="C:plasma membrane"/>
    <property type="evidence" value="ECO:0007669"/>
    <property type="project" value="UniProtKB-ARBA"/>
</dbReference>
<feature type="transmembrane region" description="Helical" evidence="6">
    <location>
        <begin position="228"/>
        <end position="249"/>
    </location>
</feature>
<feature type="transmembrane region" description="Helical" evidence="6">
    <location>
        <begin position="30"/>
        <end position="46"/>
    </location>
</feature>
<dbReference type="InterPro" id="IPR003339">
    <property type="entry name" value="ABC/ECF_trnsptr_transmembrane"/>
</dbReference>
<evidence type="ECO:0000256" key="5">
    <source>
        <dbReference type="ARBA" id="ARBA00023136"/>
    </source>
</evidence>
<dbReference type="PANTHER" id="PTHR34857">
    <property type="entry name" value="SLL0384 PROTEIN"/>
    <property type="match status" value="1"/>
</dbReference>
<evidence type="ECO:0000256" key="2">
    <source>
        <dbReference type="ARBA" id="ARBA00022475"/>
    </source>
</evidence>
<keyword evidence="3 6" id="KW-0812">Transmembrane</keyword>
<evidence type="ECO:0000256" key="1">
    <source>
        <dbReference type="ARBA" id="ARBA00004141"/>
    </source>
</evidence>
<keyword evidence="4 6" id="KW-1133">Transmembrane helix</keyword>
<accession>A0A5D0MP89</accession>
<dbReference type="Proteomes" id="UP000323337">
    <property type="component" value="Unassembled WGS sequence"/>
</dbReference>
<comment type="subcellular location">
    <subcellularLocation>
        <location evidence="1">Membrane</location>
        <topology evidence="1">Multi-pass membrane protein</topology>
    </subcellularLocation>
</comment>
<name>A0A5D0MP89_FLESI</name>
<keyword evidence="2" id="KW-1003">Cell membrane</keyword>
<feature type="transmembrane region" description="Helical" evidence="6">
    <location>
        <begin position="79"/>
        <end position="96"/>
    </location>
</feature>
<sequence length="253" mass="29113">MKSAQDRLQYLTAFEELAESDFPLNRVSPVVKIIIAAIFIVLTISVNKYDVIHSLLLTSFTCFLTAIAPLKVTSVLKMLLYLSPFVLLLVVFNPVYDKSVIKIAGYQVYGGYVSAFTTVLKFINTATVSVLIVSSTKFIHIASSLRFFRMPKFLVIQFMVMYRFIFIFLYDIIQSVQAVNSRGFHNDRFFWHNMKAIISAFFVKSVLRGEEVYNAMLSRGFEIKNFKFDNKINIGDIFFGFCSLLYVFIVRYV</sequence>
<keyword evidence="5 6" id="KW-0472">Membrane</keyword>
<dbReference type="CDD" id="cd16914">
    <property type="entry name" value="EcfT"/>
    <property type="match status" value="1"/>
</dbReference>
<organism evidence="7 8">
    <name type="scientific">Flexistipes sinusarabici</name>
    <dbReference type="NCBI Taxonomy" id="2352"/>
    <lineage>
        <taxon>Bacteria</taxon>
        <taxon>Pseudomonadati</taxon>
        <taxon>Deferribacterota</taxon>
        <taxon>Deferribacteres</taxon>
        <taxon>Deferribacterales</taxon>
        <taxon>Flexistipitaceae</taxon>
        <taxon>Flexistipes</taxon>
    </lineage>
</organism>
<dbReference type="RefSeq" id="WP_303700682.1">
    <property type="nucleotide sequence ID" value="NZ_VSIV01000099.1"/>
</dbReference>
<evidence type="ECO:0000256" key="4">
    <source>
        <dbReference type="ARBA" id="ARBA00022989"/>
    </source>
</evidence>